<evidence type="ECO:0000313" key="2">
    <source>
        <dbReference type="Proteomes" id="UP000269154"/>
    </source>
</evidence>
<dbReference type="InterPro" id="IPR021291">
    <property type="entry name" value="Tsr0524-like"/>
</dbReference>
<sequence length="68" mass="7732">MEIGQKVKVKGIKQQPIPPANIIDQLKKNPIGTIKEFKMVDGSGIGFWVEFEENIGTWFFEEELIPIS</sequence>
<accession>A0A3N6P6L2</accession>
<protein>
    <submittedName>
        <fullName evidence="1">DUF2862 domain-containing protein</fullName>
    </submittedName>
</protein>
<gene>
    <name evidence="1" type="ORF">D5R40_05770</name>
</gene>
<comment type="caution">
    <text evidence="1">The sequence shown here is derived from an EMBL/GenBank/DDBJ whole genome shotgun (WGS) entry which is preliminary data.</text>
</comment>
<name>A0A3N6P6L2_9CYAN</name>
<dbReference type="EMBL" id="RCBY01000020">
    <property type="protein sequence ID" value="RQH51400.1"/>
    <property type="molecule type" value="Genomic_DNA"/>
</dbReference>
<dbReference type="Pfam" id="PF11061">
    <property type="entry name" value="Tsr0524-like"/>
    <property type="match status" value="1"/>
</dbReference>
<dbReference type="AlphaFoldDB" id="A0A3N6P6L2"/>
<reference evidence="1 2" key="1">
    <citation type="journal article" date="2018" name="ACS Chem. Biol.">
        <title>Ketoreductase domain dysfunction expands chemodiversity: malyngamide biosynthesis in the cyanobacterium Okeania hirsuta.</title>
        <authorList>
            <person name="Moss N.A."/>
            <person name="Leao T."/>
            <person name="Rankin M."/>
            <person name="McCullough T.M."/>
            <person name="Qu P."/>
            <person name="Korobeynikov A."/>
            <person name="Smith J.L."/>
            <person name="Gerwick L."/>
            <person name="Gerwick W.H."/>
        </authorList>
    </citation>
    <scope>NUCLEOTIDE SEQUENCE [LARGE SCALE GENOMIC DNA]</scope>
    <source>
        <strain evidence="1 2">PAB10Feb10-1</strain>
    </source>
</reference>
<organism evidence="1 2">
    <name type="scientific">Okeania hirsuta</name>
    <dbReference type="NCBI Taxonomy" id="1458930"/>
    <lineage>
        <taxon>Bacteria</taxon>
        <taxon>Bacillati</taxon>
        <taxon>Cyanobacteriota</taxon>
        <taxon>Cyanophyceae</taxon>
        <taxon>Oscillatoriophycideae</taxon>
        <taxon>Oscillatoriales</taxon>
        <taxon>Microcoleaceae</taxon>
        <taxon>Okeania</taxon>
    </lineage>
</organism>
<dbReference type="OrthoDB" id="426811at2"/>
<keyword evidence="2" id="KW-1185">Reference proteome</keyword>
<dbReference type="RefSeq" id="WP_124145194.1">
    <property type="nucleotide sequence ID" value="NZ_CAWOKI010000071.1"/>
</dbReference>
<evidence type="ECO:0000313" key="1">
    <source>
        <dbReference type="EMBL" id="RQH51400.1"/>
    </source>
</evidence>
<proteinExistence type="predicted"/>
<dbReference type="Proteomes" id="UP000269154">
    <property type="component" value="Unassembled WGS sequence"/>
</dbReference>